<reference evidence="2 3" key="1">
    <citation type="submission" date="2019-10" db="EMBL/GenBank/DDBJ databases">
        <title>Genome sequencing of Lactobacillus manihotivorans.</title>
        <authorList>
            <person name="Kim K."/>
        </authorList>
    </citation>
    <scope>NUCLEOTIDE SEQUENCE [LARGE SCALE GENOMIC DNA]</scope>
    <source>
        <strain evidence="2 3">LM010</strain>
    </source>
</reference>
<keyword evidence="1" id="KW-1133">Transmembrane helix</keyword>
<dbReference type="EMBL" id="CP045068">
    <property type="protein sequence ID" value="QFQ92250.1"/>
    <property type="molecule type" value="Genomic_DNA"/>
</dbReference>
<evidence type="ECO:0000256" key="1">
    <source>
        <dbReference type="SAM" id="Phobius"/>
    </source>
</evidence>
<keyword evidence="1" id="KW-0812">Transmembrane</keyword>
<dbReference type="Proteomes" id="UP000388452">
    <property type="component" value="Chromosome"/>
</dbReference>
<protein>
    <submittedName>
        <fullName evidence="2">Uncharacterized protein</fullName>
    </submittedName>
</protein>
<dbReference type="AlphaFoldDB" id="A0A5P8JU16"/>
<keyword evidence="1" id="KW-0472">Membrane</keyword>
<proteinExistence type="predicted"/>
<feature type="transmembrane region" description="Helical" evidence="1">
    <location>
        <begin position="7"/>
        <end position="30"/>
    </location>
</feature>
<evidence type="ECO:0000313" key="2">
    <source>
        <dbReference type="EMBL" id="QFQ92250.1"/>
    </source>
</evidence>
<feature type="transmembrane region" description="Helical" evidence="1">
    <location>
        <begin position="70"/>
        <end position="89"/>
    </location>
</feature>
<organism evidence="2 3">
    <name type="scientific">Lacticaseibacillus manihotivorans</name>
    <dbReference type="NCBI Taxonomy" id="88233"/>
    <lineage>
        <taxon>Bacteria</taxon>
        <taxon>Bacillati</taxon>
        <taxon>Bacillota</taxon>
        <taxon>Bacilli</taxon>
        <taxon>Lactobacillales</taxon>
        <taxon>Lactobacillaceae</taxon>
        <taxon>Lacticaseibacillus</taxon>
    </lineage>
</organism>
<sequence length="117" mass="12633">MSHAKKIHAYGLFVLLVLAAAVFSWIGWFATNPQDLMAKAATISLGVGLAVGVWLLIGLDASCQTRKGRFGVDVVIGGAMMLLIYIFMLGLTFDWLFTFGAIGIVLVLALLFSARRI</sequence>
<dbReference type="RefSeq" id="WP_056964350.1">
    <property type="nucleotide sequence ID" value="NZ_CP045068.1"/>
</dbReference>
<name>A0A5P8JU16_9LACO</name>
<evidence type="ECO:0000313" key="3">
    <source>
        <dbReference type="Proteomes" id="UP000388452"/>
    </source>
</evidence>
<feature type="transmembrane region" description="Helical" evidence="1">
    <location>
        <begin position="36"/>
        <end position="58"/>
    </location>
</feature>
<gene>
    <name evidence="2" type="ORF">LM010_12850</name>
</gene>
<feature type="transmembrane region" description="Helical" evidence="1">
    <location>
        <begin position="95"/>
        <end position="114"/>
    </location>
</feature>
<accession>A0A5P8JU16</accession>